<dbReference type="PANTHER" id="PTHR34610:SF4">
    <property type="entry name" value="SLL8027 PROTEIN"/>
    <property type="match status" value="1"/>
</dbReference>
<feature type="domain" description="PIN" evidence="1">
    <location>
        <begin position="14"/>
        <end position="117"/>
    </location>
</feature>
<keyword evidence="3" id="KW-1185">Reference proteome</keyword>
<comment type="caution">
    <text evidence="2">The sequence shown here is derived from an EMBL/GenBank/DDBJ whole genome shotgun (WGS) entry which is preliminary data.</text>
</comment>
<name>A0A512DVF6_9PROT</name>
<dbReference type="AlphaFoldDB" id="A0A512DVF6"/>
<sequence>MLAVTDAEVIAPPRVILDTNVLVAAGFRATSAAGRLVEVVRRGDFRLVWNEETRRENEAVLRRIPRLDWEGFRGLFDSAGEYRGETRPDRFSRIEDPEDRKFAALAAAAGAVVVSADAHLLSCRDELPIVVLTARELLTMTGGRQSPAA</sequence>
<accession>A0A512DVF6</accession>
<dbReference type="InterPro" id="IPR002850">
    <property type="entry name" value="PIN_toxin-like"/>
</dbReference>
<reference evidence="2 3" key="1">
    <citation type="submission" date="2019-07" db="EMBL/GenBank/DDBJ databases">
        <title>Whole genome shotgun sequence of Skermanella aerolata NBRC 106429.</title>
        <authorList>
            <person name="Hosoyama A."/>
            <person name="Uohara A."/>
            <person name="Ohji S."/>
            <person name="Ichikawa N."/>
        </authorList>
    </citation>
    <scope>NUCLEOTIDE SEQUENCE [LARGE SCALE GENOMIC DNA]</scope>
    <source>
        <strain evidence="2 3">NBRC 106429</strain>
    </source>
</reference>
<dbReference type="InterPro" id="IPR002716">
    <property type="entry name" value="PIN_dom"/>
</dbReference>
<proteinExistence type="predicted"/>
<organism evidence="2 3">
    <name type="scientific">Skermanella aerolata</name>
    <dbReference type="NCBI Taxonomy" id="393310"/>
    <lineage>
        <taxon>Bacteria</taxon>
        <taxon>Pseudomonadati</taxon>
        <taxon>Pseudomonadota</taxon>
        <taxon>Alphaproteobacteria</taxon>
        <taxon>Rhodospirillales</taxon>
        <taxon>Azospirillaceae</taxon>
        <taxon>Skermanella</taxon>
    </lineage>
</organism>
<dbReference type="SUPFAM" id="SSF88723">
    <property type="entry name" value="PIN domain-like"/>
    <property type="match status" value="1"/>
</dbReference>
<evidence type="ECO:0000313" key="3">
    <source>
        <dbReference type="Proteomes" id="UP000321523"/>
    </source>
</evidence>
<dbReference type="OrthoDB" id="7365410at2"/>
<evidence type="ECO:0000259" key="1">
    <source>
        <dbReference type="Pfam" id="PF13470"/>
    </source>
</evidence>
<evidence type="ECO:0000313" key="2">
    <source>
        <dbReference type="EMBL" id="GEO40230.1"/>
    </source>
</evidence>
<protein>
    <recommendedName>
        <fullName evidence="1">PIN domain-containing protein</fullName>
    </recommendedName>
</protein>
<dbReference type="Proteomes" id="UP000321523">
    <property type="component" value="Unassembled WGS sequence"/>
</dbReference>
<gene>
    <name evidence="2" type="ORF">SAE02_43780</name>
</gene>
<dbReference type="InterPro" id="IPR029060">
    <property type="entry name" value="PIN-like_dom_sf"/>
</dbReference>
<dbReference type="EMBL" id="BJYZ01000020">
    <property type="protein sequence ID" value="GEO40230.1"/>
    <property type="molecule type" value="Genomic_DNA"/>
</dbReference>
<dbReference type="PANTHER" id="PTHR34610">
    <property type="entry name" value="SSL7007 PROTEIN"/>
    <property type="match status" value="1"/>
</dbReference>
<dbReference type="Pfam" id="PF13470">
    <property type="entry name" value="PIN_3"/>
    <property type="match status" value="1"/>
</dbReference>